<evidence type="ECO:0000313" key="1">
    <source>
        <dbReference type="EMBL" id="MRD48612.1"/>
    </source>
</evidence>
<dbReference type="SUPFAM" id="SSF53335">
    <property type="entry name" value="S-adenosyl-L-methionine-dependent methyltransferases"/>
    <property type="match status" value="1"/>
</dbReference>
<comment type="caution">
    <text evidence="1">The sequence shown here is derived from an EMBL/GenBank/DDBJ whole genome shotgun (WGS) entry which is preliminary data.</text>
</comment>
<protein>
    <submittedName>
        <fullName evidence="1">Methyltransferase domain-containing protein</fullName>
    </submittedName>
</protein>
<keyword evidence="1" id="KW-0489">Methyltransferase</keyword>
<reference evidence="1 2" key="1">
    <citation type="submission" date="2019-11" db="EMBL/GenBank/DDBJ databases">
        <title>Caenimonas koreensis gen. nov., sp. nov., isolated from activated sludge.</title>
        <authorList>
            <person name="Seung H.R."/>
        </authorList>
    </citation>
    <scope>NUCLEOTIDE SEQUENCE [LARGE SCALE GENOMIC DNA]</scope>
    <source>
        <strain evidence="1 2">EMB320</strain>
    </source>
</reference>
<keyword evidence="1" id="KW-0808">Transferase</keyword>
<evidence type="ECO:0000313" key="2">
    <source>
        <dbReference type="Proteomes" id="UP000487350"/>
    </source>
</evidence>
<dbReference type="Pfam" id="PF13489">
    <property type="entry name" value="Methyltransf_23"/>
    <property type="match status" value="1"/>
</dbReference>
<dbReference type="EMBL" id="WJBU01000014">
    <property type="protein sequence ID" value="MRD48612.1"/>
    <property type="molecule type" value="Genomic_DNA"/>
</dbReference>
<dbReference type="GO" id="GO:0008168">
    <property type="term" value="F:methyltransferase activity"/>
    <property type="evidence" value="ECO:0007669"/>
    <property type="project" value="UniProtKB-KW"/>
</dbReference>
<name>A0A844B601_9BURK</name>
<dbReference type="GO" id="GO:0032259">
    <property type="term" value="P:methylation"/>
    <property type="evidence" value="ECO:0007669"/>
    <property type="project" value="UniProtKB-KW"/>
</dbReference>
<accession>A0A844B601</accession>
<dbReference type="InterPro" id="IPR029063">
    <property type="entry name" value="SAM-dependent_MTases_sf"/>
</dbReference>
<dbReference type="CDD" id="cd02440">
    <property type="entry name" value="AdoMet_MTases"/>
    <property type="match status" value="1"/>
</dbReference>
<gene>
    <name evidence="1" type="ORF">GHT07_15090</name>
</gene>
<dbReference type="OrthoDB" id="8564939at2"/>
<sequence length="296" mass="33184">MENLALKLRIVRSLGPRRVWTLARQRLAGHRSPFFESHCELFSGSGLELGGPSRLFGAAGYAPAYSSAAALDNVNFASVTRWEGAIEAGRTFQFREGAQPGRQFIHEASALVSIPDAAYDFVLSSHMLEHSANPIKVLHEWKRVMRPGAALLLVLPHKDGTFDRYRPVTSIEHMVRDFESEMSEDDLTHFDEVLRLHDLTRDPHQPSREAFRKWVEDNQANRGVHHHVFDSLTAAQLVDRAGFEILCVEPAPIDSVVVFARLSPETGEIANSAFVDPQAHWLRNSAFVSDRQRAKG</sequence>
<keyword evidence="2" id="KW-1185">Reference proteome</keyword>
<dbReference type="AlphaFoldDB" id="A0A844B601"/>
<dbReference type="Gene3D" id="3.40.50.150">
    <property type="entry name" value="Vaccinia Virus protein VP39"/>
    <property type="match status" value="1"/>
</dbReference>
<proteinExistence type="predicted"/>
<dbReference type="Proteomes" id="UP000487350">
    <property type="component" value="Unassembled WGS sequence"/>
</dbReference>
<organism evidence="1 2">
    <name type="scientific">Caenimonas koreensis DSM 17982</name>
    <dbReference type="NCBI Taxonomy" id="1121255"/>
    <lineage>
        <taxon>Bacteria</taxon>
        <taxon>Pseudomonadati</taxon>
        <taxon>Pseudomonadota</taxon>
        <taxon>Betaproteobacteria</taxon>
        <taxon>Burkholderiales</taxon>
        <taxon>Comamonadaceae</taxon>
        <taxon>Caenimonas</taxon>
    </lineage>
</organism>